<keyword evidence="1" id="KW-1133">Transmembrane helix</keyword>
<feature type="transmembrane region" description="Helical" evidence="1">
    <location>
        <begin position="51"/>
        <end position="74"/>
    </location>
</feature>
<reference evidence="2 3" key="1">
    <citation type="journal article" date="2016" name="Nat. Commun.">
        <title>Thousands of microbial genomes shed light on interconnected biogeochemical processes in an aquifer system.</title>
        <authorList>
            <person name="Anantharaman K."/>
            <person name="Brown C.T."/>
            <person name="Hug L.A."/>
            <person name="Sharon I."/>
            <person name="Castelle C.J."/>
            <person name="Probst A.J."/>
            <person name="Thomas B.C."/>
            <person name="Singh A."/>
            <person name="Wilkins M.J."/>
            <person name="Karaoz U."/>
            <person name="Brodie E.L."/>
            <person name="Williams K.H."/>
            <person name="Hubbard S.S."/>
            <person name="Banfield J.F."/>
        </authorList>
    </citation>
    <scope>NUCLEOTIDE SEQUENCE [LARGE SCALE GENOMIC DNA]</scope>
</reference>
<dbReference type="Proteomes" id="UP000176846">
    <property type="component" value="Unassembled WGS sequence"/>
</dbReference>
<accession>A0A1F7UW80</accession>
<protein>
    <submittedName>
        <fullName evidence="2">Uncharacterized protein</fullName>
    </submittedName>
</protein>
<name>A0A1F7UW80_9BACT</name>
<dbReference type="AlphaFoldDB" id="A0A1F7UW80"/>
<gene>
    <name evidence="2" type="ORF">A2936_03845</name>
</gene>
<comment type="caution">
    <text evidence="2">The sequence shown here is derived from an EMBL/GenBank/DDBJ whole genome shotgun (WGS) entry which is preliminary data.</text>
</comment>
<evidence type="ECO:0000256" key="1">
    <source>
        <dbReference type="SAM" id="Phobius"/>
    </source>
</evidence>
<proteinExistence type="predicted"/>
<evidence type="ECO:0000313" key="3">
    <source>
        <dbReference type="Proteomes" id="UP000176846"/>
    </source>
</evidence>
<organism evidence="2 3">
    <name type="scientific">Candidatus Uhrbacteria bacterium RIFCSPLOWO2_01_FULL_47_25</name>
    <dbReference type="NCBI Taxonomy" id="1802402"/>
    <lineage>
        <taxon>Bacteria</taxon>
        <taxon>Candidatus Uhriibacteriota</taxon>
    </lineage>
</organism>
<keyword evidence="1" id="KW-0472">Membrane</keyword>
<sequence length="209" mass="23386">MPRVYAKQAAYRAAAAHKTRAKTTSKSLSSFLDKHSRDQRLNFGPFLNQPVFSTTGFIIIAAMSVLLSFVIIFFTNAPLPLATNVVPSIFSGTRLYISLTYGYHLRYPETWNYEIKSAGESEKVVFSGNGDRIVVATINNVSIYTLIPAVPENVALNGINALRYHDYDPLTGQPMDRVVVKREDGQYHEISGYGPKFERLLRSFALSLQ</sequence>
<evidence type="ECO:0000313" key="2">
    <source>
        <dbReference type="EMBL" id="OGL82525.1"/>
    </source>
</evidence>
<dbReference type="EMBL" id="MGEK01000019">
    <property type="protein sequence ID" value="OGL82525.1"/>
    <property type="molecule type" value="Genomic_DNA"/>
</dbReference>
<keyword evidence="1" id="KW-0812">Transmembrane</keyword>